<reference evidence="1" key="1">
    <citation type="submission" date="2014-11" db="EMBL/GenBank/DDBJ databases">
        <authorList>
            <person name="Amaro Gonzalez C."/>
        </authorList>
    </citation>
    <scope>NUCLEOTIDE SEQUENCE</scope>
</reference>
<dbReference type="EMBL" id="GBXM01074213">
    <property type="protein sequence ID" value="JAH34364.1"/>
    <property type="molecule type" value="Transcribed_RNA"/>
</dbReference>
<protein>
    <submittedName>
        <fullName evidence="1">Uncharacterized protein</fullName>
    </submittedName>
</protein>
<sequence length="33" mass="3620">MLCIMGTMYATGDSPDHSFLTSTGFFTFSILNI</sequence>
<accession>A0A0E9RYR5</accession>
<reference evidence="1" key="2">
    <citation type="journal article" date="2015" name="Fish Shellfish Immunol.">
        <title>Early steps in the European eel (Anguilla anguilla)-Vibrio vulnificus interaction in the gills: Role of the RtxA13 toxin.</title>
        <authorList>
            <person name="Callol A."/>
            <person name="Pajuelo D."/>
            <person name="Ebbesson L."/>
            <person name="Teles M."/>
            <person name="MacKenzie S."/>
            <person name="Amaro C."/>
        </authorList>
    </citation>
    <scope>NUCLEOTIDE SEQUENCE</scope>
</reference>
<dbReference type="AlphaFoldDB" id="A0A0E9RYR5"/>
<evidence type="ECO:0000313" key="1">
    <source>
        <dbReference type="EMBL" id="JAH34364.1"/>
    </source>
</evidence>
<organism evidence="1">
    <name type="scientific">Anguilla anguilla</name>
    <name type="common">European freshwater eel</name>
    <name type="synonym">Muraena anguilla</name>
    <dbReference type="NCBI Taxonomy" id="7936"/>
    <lineage>
        <taxon>Eukaryota</taxon>
        <taxon>Metazoa</taxon>
        <taxon>Chordata</taxon>
        <taxon>Craniata</taxon>
        <taxon>Vertebrata</taxon>
        <taxon>Euteleostomi</taxon>
        <taxon>Actinopterygii</taxon>
        <taxon>Neopterygii</taxon>
        <taxon>Teleostei</taxon>
        <taxon>Anguilliformes</taxon>
        <taxon>Anguillidae</taxon>
        <taxon>Anguilla</taxon>
    </lineage>
</organism>
<proteinExistence type="predicted"/>
<name>A0A0E9RYR5_ANGAN</name>